<keyword evidence="8" id="KW-1185">Reference proteome</keyword>
<dbReference type="GO" id="GO:0004553">
    <property type="term" value="F:hydrolase activity, hydrolyzing O-glycosyl compounds"/>
    <property type="evidence" value="ECO:0007669"/>
    <property type="project" value="InterPro"/>
</dbReference>
<dbReference type="PIRSF" id="PIRSF019422">
    <property type="entry name" value="MltA"/>
    <property type="match status" value="1"/>
</dbReference>
<evidence type="ECO:0000256" key="2">
    <source>
        <dbReference type="ARBA" id="ARBA00012587"/>
    </source>
</evidence>
<reference evidence="7" key="1">
    <citation type="submission" date="2020-12" db="EMBL/GenBank/DDBJ databases">
        <title>Bacterial taxonomy.</title>
        <authorList>
            <person name="Pan X."/>
        </authorList>
    </citation>
    <scope>NUCLEOTIDE SEQUENCE</scope>
    <source>
        <strain evidence="7">M0105</strain>
    </source>
</reference>
<dbReference type="InterPro" id="IPR010611">
    <property type="entry name" value="3D_dom"/>
</dbReference>
<evidence type="ECO:0000313" key="8">
    <source>
        <dbReference type="Proteomes" id="UP000655420"/>
    </source>
</evidence>
<evidence type="ECO:0000256" key="5">
    <source>
        <dbReference type="ARBA" id="ARBA00030918"/>
    </source>
</evidence>
<name>A0A8J7SG17_9RHOB</name>
<protein>
    <recommendedName>
        <fullName evidence="2">peptidoglycan lytic exotransglycosylase</fullName>
        <ecNumber evidence="2">4.2.2.n1</ecNumber>
    </recommendedName>
    <alternativeName>
        <fullName evidence="5">Murein hydrolase A</fullName>
    </alternativeName>
</protein>
<keyword evidence="3" id="KW-0456">Lyase</keyword>
<dbReference type="Pfam" id="PF03562">
    <property type="entry name" value="MltA"/>
    <property type="match status" value="1"/>
</dbReference>
<dbReference type="GO" id="GO:0008933">
    <property type="term" value="F:peptidoglycan lytic transglycosylase activity"/>
    <property type="evidence" value="ECO:0007669"/>
    <property type="project" value="TreeGrafter"/>
</dbReference>
<accession>A0A8J7SG17</accession>
<dbReference type="InterPro" id="IPR005300">
    <property type="entry name" value="MltA_B"/>
</dbReference>
<evidence type="ECO:0000259" key="6">
    <source>
        <dbReference type="SMART" id="SM00925"/>
    </source>
</evidence>
<evidence type="ECO:0000313" key="7">
    <source>
        <dbReference type="EMBL" id="MBK0400516.1"/>
    </source>
</evidence>
<organism evidence="7 8">
    <name type="scientific">Thermohalobaculum xanthum</name>
    <dbReference type="NCBI Taxonomy" id="2753746"/>
    <lineage>
        <taxon>Bacteria</taxon>
        <taxon>Pseudomonadati</taxon>
        <taxon>Pseudomonadota</taxon>
        <taxon>Alphaproteobacteria</taxon>
        <taxon>Rhodobacterales</taxon>
        <taxon>Paracoccaceae</taxon>
        <taxon>Thermohalobaculum</taxon>
    </lineage>
</organism>
<keyword evidence="4" id="KW-0961">Cell wall biogenesis/degradation</keyword>
<dbReference type="Gene3D" id="2.40.40.10">
    <property type="entry name" value="RlpA-like domain"/>
    <property type="match status" value="2"/>
</dbReference>
<comment type="caution">
    <text evidence="7">The sequence shown here is derived from an EMBL/GenBank/DDBJ whole genome shotgun (WGS) entry which is preliminary data.</text>
</comment>
<dbReference type="EMBL" id="JAEHHL010000009">
    <property type="protein sequence ID" value="MBK0400516.1"/>
    <property type="molecule type" value="Genomic_DNA"/>
</dbReference>
<dbReference type="SMART" id="SM00925">
    <property type="entry name" value="MltA"/>
    <property type="match status" value="1"/>
</dbReference>
<dbReference type="Proteomes" id="UP000655420">
    <property type="component" value="Unassembled WGS sequence"/>
</dbReference>
<evidence type="ECO:0000256" key="1">
    <source>
        <dbReference type="ARBA" id="ARBA00001420"/>
    </source>
</evidence>
<dbReference type="RefSeq" id="WP_200611411.1">
    <property type="nucleotide sequence ID" value="NZ_JAEHHL010000009.1"/>
</dbReference>
<dbReference type="SUPFAM" id="SSF50685">
    <property type="entry name" value="Barwin-like endoglucanases"/>
    <property type="match status" value="1"/>
</dbReference>
<dbReference type="CDD" id="cd14485">
    <property type="entry name" value="mltA_like_LT_A"/>
    <property type="match status" value="1"/>
</dbReference>
<dbReference type="EC" id="4.2.2.n1" evidence="2"/>
<dbReference type="Gene3D" id="2.40.240.50">
    <property type="entry name" value="Barwin-like endoglucanases"/>
    <property type="match status" value="2"/>
</dbReference>
<dbReference type="AlphaFoldDB" id="A0A8J7SG17"/>
<dbReference type="GO" id="GO:0009253">
    <property type="term" value="P:peptidoglycan catabolic process"/>
    <property type="evidence" value="ECO:0007669"/>
    <property type="project" value="TreeGrafter"/>
</dbReference>
<dbReference type="GO" id="GO:0009254">
    <property type="term" value="P:peptidoglycan turnover"/>
    <property type="evidence" value="ECO:0007669"/>
    <property type="project" value="InterPro"/>
</dbReference>
<sequence length="313" mass="34271">MSARAETWLDFSDLRGWDDDAHDAALAVWLRSNPPDLARTLAAPSPEDGPAVARRWWQERFRPVLVGDPARARLTAYYEPVIPASDVPTARFTAPLLALPPESAWREPMPDRAAIVAGAFAGFGLELFWLEDAVELYFLQIQGSGRLKLPDGRLVRIGYAGRNGHDYASIGRIMMAEGHMPEGGASAGRIKKWLRADPDRGARMMARNPSYVFFREIANLRDDEGPIGAMGLPLSAHRSLAIDTRHHPFGSAIWVEANGLTPRLMVAMDRGTAIRGPQRGDIFFGTGEAAGNEAGRVSARGRLLRLVPVESDA</sequence>
<evidence type="ECO:0000256" key="3">
    <source>
        <dbReference type="ARBA" id="ARBA00023239"/>
    </source>
</evidence>
<evidence type="ECO:0000256" key="4">
    <source>
        <dbReference type="ARBA" id="ARBA00023316"/>
    </source>
</evidence>
<dbReference type="CDD" id="cd14668">
    <property type="entry name" value="mlta_B"/>
    <property type="match status" value="1"/>
</dbReference>
<dbReference type="GO" id="GO:0019867">
    <property type="term" value="C:outer membrane"/>
    <property type="evidence" value="ECO:0007669"/>
    <property type="project" value="InterPro"/>
</dbReference>
<dbReference type="PANTHER" id="PTHR30124:SF0">
    <property type="entry name" value="MEMBRANE-BOUND LYTIC MUREIN TRANSGLYCOSYLASE A"/>
    <property type="match status" value="1"/>
</dbReference>
<gene>
    <name evidence="7" type="ORF">H0I76_15050</name>
</gene>
<feature type="domain" description="Lytic transglycosylase MltA" evidence="6">
    <location>
        <begin position="81"/>
        <end position="215"/>
    </location>
</feature>
<proteinExistence type="predicted"/>
<dbReference type="GO" id="GO:0071555">
    <property type="term" value="P:cell wall organization"/>
    <property type="evidence" value="ECO:0007669"/>
    <property type="project" value="UniProtKB-KW"/>
</dbReference>
<dbReference type="Pfam" id="PF06725">
    <property type="entry name" value="3D"/>
    <property type="match status" value="1"/>
</dbReference>
<dbReference type="InterPro" id="IPR026044">
    <property type="entry name" value="MltA"/>
</dbReference>
<comment type="catalytic activity">
    <reaction evidence="1">
        <text>Exolytic cleavage of the (1-&gt;4)-beta-glycosidic linkage between N-acetylmuramic acid (MurNAc) and N-acetylglucosamine (GlcNAc) residues in peptidoglycan, from either the reducing or the non-reducing ends of the peptidoglycan chains, with concomitant formation of a 1,6-anhydrobond in the MurNAc residue.</text>
        <dbReference type="EC" id="4.2.2.n1"/>
    </reaction>
</comment>
<dbReference type="InterPro" id="IPR036908">
    <property type="entry name" value="RlpA-like_sf"/>
</dbReference>
<dbReference type="PANTHER" id="PTHR30124">
    <property type="entry name" value="MEMBRANE-BOUND LYTIC MUREIN TRANSGLYCOSYLASE A"/>
    <property type="match status" value="1"/>
</dbReference>